<evidence type="ECO:0008006" key="3">
    <source>
        <dbReference type="Google" id="ProtNLM"/>
    </source>
</evidence>
<dbReference type="Proteomes" id="UP001164439">
    <property type="component" value="Chromosome"/>
</dbReference>
<organism evidence="1 2">
    <name type="scientific">Streptomyces cinnabarinus</name>
    <dbReference type="NCBI Taxonomy" id="67287"/>
    <lineage>
        <taxon>Bacteria</taxon>
        <taxon>Bacillati</taxon>
        <taxon>Actinomycetota</taxon>
        <taxon>Actinomycetes</taxon>
        <taxon>Kitasatosporales</taxon>
        <taxon>Streptomycetaceae</taxon>
        <taxon>Streptomyces</taxon>
    </lineage>
</organism>
<dbReference type="RefSeq" id="WP_269660644.1">
    <property type="nucleotide sequence ID" value="NZ_CP114413.1"/>
</dbReference>
<reference evidence="1" key="1">
    <citation type="submission" date="2022-12" db="EMBL/GenBank/DDBJ databases">
        <authorList>
            <person name="Ruckert C."/>
            <person name="Busche T."/>
            <person name="Kalinowski J."/>
            <person name="Wittmann C."/>
        </authorList>
    </citation>
    <scope>NUCLEOTIDE SEQUENCE</scope>
    <source>
        <strain evidence="1">DSM 40467</strain>
    </source>
</reference>
<dbReference type="EMBL" id="CP114413">
    <property type="protein sequence ID" value="WAZ23059.1"/>
    <property type="molecule type" value="Genomic_DNA"/>
</dbReference>
<name>A0ABY7KJH0_9ACTN</name>
<protein>
    <recommendedName>
        <fullName evidence="3">Septum formation-related domain-containing protein</fullName>
    </recommendedName>
</protein>
<dbReference type="InterPro" id="IPR006311">
    <property type="entry name" value="TAT_signal"/>
</dbReference>
<dbReference type="PROSITE" id="PS51318">
    <property type="entry name" value="TAT"/>
    <property type="match status" value="1"/>
</dbReference>
<accession>A0ABY7KJH0</accession>
<evidence type="ECO:0000313" key="2">
    <source>
        <dbReference type="Proteomes" id="UP001164439"/>
    </source>
</evidence>
<proteinExistence type="predicted"/>
<gene>
    <name evidence="1" type="ORF">STRCI_004376</name>
</gene>
<keyword evidence="2" id="KW-1185">Reference proteome</keyword>
<evidence type="ECO:0000313" key="1">
    <source>
        <dbReference type="EMBL" id="WAZ23059.1"/>
    </source>
</evidence>
<sequence>MSRRRRRLLAALVAVPVLVLAGIVALTAWAVTEDGGLLGGGPEPVPCADVLHFGGAELPEGAEVIGECEERGFQDLHYGARFRMPRADVEEWLALTYPFAPVPETGGCGVHDADLCVTAEDPAGHPDAGAQVVRVSVEYEDATTALVRFSAFTL</sequence>